<evidence type="ECO:0000259" key="3">
    <source>
        <dbReference type="Pfam" id="PF19278"/>
    </source>
</evidence>
<feature type="domain" description="Hydantoinase/oxoprolinase N-terminal" evidence="2">
    <location>
        <begin position="4"/>
        <end position="177"/>
    </location>
</feature>
<dbReference type="Pfam" id="PF05378">
    <property type="entry name" value="Hydant_A_N"/>
    <property type="match status" value="1"/>
</dbReference>
<reference evidence="4 5" key="1">
    <citation type="submission" date="2022-06" db="EMBL/GenBank/DDBJ databases">
        <title>Endosaccharibacter gen. nov., sp. nov., endophytic bacteria isolated from sugarcane.</title>
        <authorList>
            <person name="Pitiwittayakul N."/>
            <person name="Yukphan P."/>
            <person name="Charoenyingcharoen P."/>
            <person name="Tanasupawat S."/>
        </authorList>
    </citation>
    <scope>NUCLEOTIDE SEQUENCE [LARGE SCALE GENOMIC DNA]</scope>
    <source>
        <strain evidence="4 5">KSS8</strain>
    </source>
</reference>
<evidence type="ECO:0000313" key="5">
    <source>
        <dbReference type="Proteomes" id="UP001524587"/>
    </source>
</evidence>
<protein>
    <submittedName>
        <fullName evidence="4">Hydantoinase/oxoprolinase family protein</fullName>
    </submittedName>
</protein>
<evidence type="ECO:0000259" key="1">
    <source>
        <dbReference type="Pfam" id="PF01968"/>
    </source>
</evidence>
<evidence type="ECO:0000259" key="2">
    <source>
        <dbReference type="Pfam" id="PF05378"/>
    </source>
</evidence>
<sequence length="693" mass="73214">MTVRIGADIGGTFTDVVLEDGARRYRVKLLTTYDAPERALLDAVFLLLDQAGRQPADVALIVHGTTLATNALIERRGAATGLLTTEGFRDVLELGDESRFDQYDLGMEKPPALVPRALRLCVDERVAADGAVLRPLRREQVAAAARRFRQSGVQSVAICFLHSYRNDAHERQAAEWLLAEAPDMAVSLSSEVSPEMREYPRFSTTAANAYVKPIIGTYLGRLEAALAERGVGGPLFLMLSSGGITTVETARRFPVRLVESGPAGGAIFAAEIAREAGLDRVVAFDMGGTTAKLCLIDDGRPHASQSFEVGRVHRFRKGSGLPLRIPVVEMVEIGAGGGSIAGRDATGRLTVGPHSAGSEPGPACYGRGGERPTVTDADLLLGRIDPDGFAGGRVPLDANRAALAVGSLDPAGGDRAILALGIGEIVDESMASAARVHATEQGSTVAGRVLVVSGGAGPLHAARVAGKLGIDQVVVPRDAGVGSAVGFLRAPISFELQRSLSQRLDRLDVAALNALLDGMAAEAHAVVRSAAGASDRTERREAFARFVGQGHEIAITLPDRPLVAADAGALLARFRSRYASLYGAIVPDLPVELPTWKLRVEAGAVPVATPRETVRAERRPAPQAWRPVTDPATGAVVEAAVFARDALEPGDRFAGPALVVEQDTTTVVPERFSVLVDRRHSLVLSRLNPEISQ</sequence>
<dbReference type="Proteomes" id="UP001524587">
    <property type="component" value="Unassembled WGS sequence"/>
</dbReference>
<accession>A0ABT1WB55</accession>
<feature type="domain" description="Acetophenone carboxylase-like C-terminal" evidence="3">
    <location>
        <begin position="539"/>
        <end position="679"/>
    </location>
</feature>
<dbReference type="InterPro" id="IPR049517">
    <property type="entry name" value="ACX-like_C"/>
</dbReference>
<organism evidence="4 5">
    <name type="scientific">Endosaccharibacter trunci</name>
    <dbReference type="NCBI Taxonomy" id="2812733"/>
    <lineage>
        <taxon>Bacteria</taxon>
        <taxon>Pseudomonadati</taxon>
        <taxon>Pseudomonadota</taxon>
        <taxon>Alphaproteobacteria</taxon>
        <taxon>Acetobacterales</taxon>
        <taxon>Acetobacteraceae</taxon>
        <taxon>Endosaccharibacter</taxon>
    </lineage>
</organism>
<dbReference type="SUPFAM" id="SSF53067">
    <property type="entry name" value="Actin-like ATPase domain"/>
    <property type="match status" value="1"/>
</dbReference>
<comment type="caution">
    <text evidence="4">The sequence shown here is derived from an EMBL/GenBank/DDBJ whole genome shotgun (WGS) entry which is preliminary data.</text>
</comment>
<dbReference type="InterPro" id="IPR045079">
    <property type="entry name" value="Oxoprolinase-like"/>
</dbReference>
<dbReference type="RefSeq" id="WP_422865594.1">
    <property type="nucleotide sequence ID" value="NZ_JAMSKV010000023.1"/>
</dbReference>
<keyword evidence="5" id="KW-1185">Reference proteome</keyword>
<proteinExistence type="predicted"/>
<name>A0ABT1WB55_9PROT</name>
<dbReference type="PANTHER" id="PTHR11365">
    <property type="entry name" value="5-OXOPROLINASE RELATED"/>
    <property type="match status" value="1"/>
</dbReference>
<dbReference type="EMBL" id="JAMSKV010000023">
    <property type="protein sequence ID" value="MCQ8280107.1"/>
    <property type="molecule type" value="Genomic_DNA"/>
</dbReference>
<evidence type="ECO:0000313" key="4">
    <source>
        <dbReference type="EMBL" id="MCQ8280107.1"/>
    </source>
</evidence>
<dbReference type="InterPro" id="IPR043129">
    <property type="entry name" value="ATPase_NBD"/>
</dbReference>
<gene>
    <name evidence="4" type="ORF">NFI95_16820</name>
</gene>
<dbReference type="Pfam" id="PF01968">
    <property type="entry name" value="Hydantoinase_A"/>
    <property type="match status" value="1"/>
</dbReference>
<dbReference type="InterPro" id="IPR002821">
    <property type="entry name" value="Hydantoinase_A"/>
</dbReference>
<dbReference type="PANTHER" id="PTHR11365:SF23">
    <property type="entry name" value="HYPOTHETICAL 5-OXOPROLINASE (EUROFUNG)-RELATED"/>
    <property type="match status" value="1"/>
</dbReference>
<feature type="domain" description="Hydantoinase A/oxoprolinase" evidence="1">
    <location>
        <begin position="201"/>
        <end position="492"/>
    </location>
</feature>
<dbReference type="Pfam" id="PF19278">
    <property type="entry name" value="Hydant_A_C"/>
    <property type="match status" value="1"/>
</dbReference>
<dbReference type="InterPro" id="IPR008040">
    <property type="entry name" value="Hydant_A_N"/>
</dbReference>